<name>A0A0B4D753_PSEPS</name>
<reference evidence="4 5" key="1">
    <citation type="submission" date="2014-12" db="EMBL/GenBank/DDBJ databases">
        <title>Genome sequencing of Arthrobacter phenanthrenivorans SWC37.</title>
        <authorList>
            <person name="Tan P.W."/>
            <person name="Chan K.-G."/>
        </authorList>
    </citation>
    <scope>NUCLEOTIDE SEQUENCE [LARGE SCALE GENOMIC DNA]</scope>
    <source>
        <strain evidence="4 5">SWC37</strain>
    </source>
</reference>
<dbReference type="Pfam" id="PF12796">
    <property type="entry name" value="Ank_2"/>
    <property type="match status" value="1"/>
</dbReference>
<dbReference type="Proteomes" id="UP000031196">
    <property type="component" value="Unassembled WGS sequence"/>
</dbReference>
<dbReference type="RefSeq" id="WP_043449458.1">
    <property type="nucleotide sequence ID" value="NZ_JWTB01000005.1"/>
</dbReference>
<dbReference type="PANTHER" id="PTHR24171:SF9">
    <property type="entry name" value="ANKYRIN REPEAT DOMAIN-CONTAINING PROTEIN 39"/>
    <property type="match status" value="1"/>
</dbReference>
<gene>
    <name evidence="4" type="ORF">RM50_02100</name>
</gene>
<dbReference type="PROSITE" id="PS50297">
    <property type="entry name" value="ANK_REP_REGION"/>
    <property type="match status" value="1"/>
</dbReference>
<evidence type="ECO:0000313" key="4">
    <source>
        <dbReference type="EMBL" id="KIC69164.1"/>
    </source>
</evidence>
<dbReference type="InterPro" id="IPR036770">
    <property type="entry name" value="Ankyrin_rpt-contain_sf"/>
</dbReference>
<keyword evidence="2 3" id="KW-0040">ANK repeat</keyword>
<organism evidence="4 5">
    <name type="scientific">Pseudarthrobacter phenanthrenivorans</name>
    <name type="common">Arthrobacter phenanthrenivorans</name>
    <dbReference type="NCBI Taxonomy" id="361575"/>
    <lineage>
        <taxon>Bacteria</taxon>
        <taxon>Bacillati</taxon>
        <taxon>Actinomycetota</taxon>
        <taxon>Actinomycetes</taxon>
        <taxon>Micrococcales</taxon>
        <taxon>Micrococcaceae</taxon>
        <taxon>Pseudarthrobacter</taxon>
    </lineage>
</organism>
<feature type="repeat" description="ANK" evidence="3">
    <location>
        <begin position="37"/>
        <end position="69"/>
    </location>
</feature>
<dbReference type="SUPFAM" id="SSF48403">
    <property type="entry name" value="Ankyrin repeat"/>
    <property type="match status" value="1"/>
</dbReference>
<dbReference type="PROSITE" id="PS50088">
    <property type="entry name" value="ANK_REPEAT"/>
    <property type="match status" value="2"/>
</dbReference>
<dbReference type="PANTHER" id="PTHR24171">
    <property type="entry name" value="ANKYRIN REPEAT DOMAIN-CONTAINING PROTEIN 39-RELATED"/>
    <property type="match status" value="1"/>
</dbReference>
<sequence>MDRAGRSPLHYAALTNDAAEVTRLIAEGEAPDSSDSQGFTPLHLASQEHALAAATALLNLDAMVDPANSFGNTPLFVAVFSSRGRPEMIDLLRSRGANPLHPNDAGQTPVGLARLIGNYDVAQYFEDLR</sequence>
<dbReference type="AlphaFoldDB" id="A0A0B4D753"/>
<dbReference type="InterPro" id="IPR002110">
    <property type="entry name" value="Ankyrin_rpt"/>
</dbReference>
<dbReference type="SMART" id="SM00248">
    <property type="entry name" value="ANK"/>
    <property type="match status" value="3"/>
</dbReference>
<comment type="caution">
    <text evidence="4">The sequence shown here is derived from an EMBL/GenBank/DDBJ whole genome shotgun (WGS) entry which is preliminary data.</text>
</comment>
<accession>A0A0B4D753</accession>
<dbReference type="Gene3D" id="1.25.40.20">
    <property type="entry name" value="Ankyrin repeat-containing domain"/>
    <property type="match status" value="1"/>
</dbReference>
<evidence type="ECO:0000256" key="2">
    <source>
        <dbReference type="ARBA" id="ARBA00023043"/>
    </source>
</evidence>
<dbReference type="Pfam" id="PF13637">
    <property type="entry name" value="Ank_4"/>
    <property type="match status" value="1"/>
</dbReference>
<proteinExistence type="predicted"/>
<protein>
    <submittedName>
        <fullName evidence="4">Uncharacterized protein</fullName>
    </submittedName>
</protein>
<keyword evidence="1" id="KW-0677">Repeat</keyword>
<dbReference type="EMBL" id="JWTB01000005">
    <property type="protein sequence ID" value="KIC69164.1"/>
    <property type="molecule type" value="Genomic_DNA"/>
</dbReference>
<dbReference type="OrthoDB" id="9812708at2"/>
<evidence type="ECO:0000256" key="3">
    <source>
        <dbReference type="PROSITE-ProRule" id="PRU00023"/>
    </source>
</evidence>
<evidence type="ECO:0000256" key="1">
    <source>
        <dbReference type="ARBA" id="ARBA00022737"/>
    </source>
</evidence>
<evidence type="ECO:0000313" key="5">
    <source>
        <dbReference type="Proteomes" id="UP000031196"/>
    </source>
</evidence>
<feature type="repeat" description="ANK" evidence="3">
    <location>
        <begin position="4"/>
        <end position="36"/>
    </location>
</feature>